<evidence type="ECO:0000256" key="2">
    <source>
        <dbReference type="ARBA" id="ARBA00008642"/>
    </source>
</evidence>
<reference evidence="16 17" key="1">
    <citation type="submission" date="2019-11" db="EMBL/GenBank/DDBJ databases">
        <title>Pedobacter sp. HMF7647 Genome sequencing and assembly.</title>
        <authorList>
            <person name="Kang H."/>
            <person name="Kim H."/>
            <person name="Joh K."/>
        </authorList>
    </citation>
    <scope>NUCLEOTIDE SEQUENCE [LARGE SCALE GENOMIC DNA]</scope>
    <source>
        <strain evidence="16 17">HMF7647</strain>
    </source>
</reference>
<feature type="domain" description="Beta-ketoacyl-[acyl-carrier-protein] synthase III N-terminal" evidence="15">
    <location>
        <begin position="110"/>
        <end position="188"/>
    </location>
</feature>
<dbReference type="NCBIfam" id="NF006829">
    <property type="entry name" value="PRK09352.1"/>
    <property type="match status" value="1"/>
</dbReference>
<dbReference type="GO" id="GO:0005737">
    <property type="term" value="C:cytoplasm"/>
    <property type="evidence" value="ECO:0007669"/>
    <property type="project" value="UniProtKB-SubCell"/>
</dbReference>
<evidence type="ECO:0000313" key="16">
    <source>
        <dbReference type="EMBL" id="MXV51069.1"/>
    </source>
</evidence>
<evidence type="ECO:0000256" key="12">
    <source>
        <dbReference type="ARBA" id="ARBA00051096"/>
    </source>
</evidence>
<keyword evidence="9 13" id="KW-0275">Fatty acid biosynthesis</keyword>
<dbReference type="EMBL" id="WVHT01000003">
    <property type="protein sequence ID" value="MXV51069.1"/>
    <property type="molecule type" value="Genomic_DNA"/>
</dbReference>
<dbReference type="GO" id="GO:0033818">
    <property type="term" value="F:beta-ketoacyl-acyl-carrier-protein synthase III activity"/>
    <property type="evidence" value="ECO:0007669"/>
    <property type="project" value="UniProtKB-UniRule"/>
</dbReference>
<dbReference type="PANTHER" id="PTHR34069:SF2">
    <property type="entry name" value="BETA-KETOACYL-[ACYL-CARRIER-PROTEIN] SYNTHASE III"/>
    <property type="match status" value="1"/>
</dbReference>
<name>A0A7K1YAC4_9SPHI</name>
<dbReference type="RefSeq" id="WP_160844238.1">
    <property type="nucleotide sequence ID" value="NZ_WVHT01000003.1"/>
</dbReference>
<keyword evidence="11 13" id="KW-0012">Acyltransferase</keyword>
<evidence type="ECO:0000256" key="5">
    <source>
        <dbReference type="ARBA" id="ARBA00022516"/>
    </source>
</evidence>
<keyword evidence="10 13" id="KW-0511">Multifunctional enzyme</keyword>
<comment type="subcellular location">
    <subcellularLocation>
        <location evidence="13">Cytoplasm</location>
    </subcellularLocation>
</comment>
<evidence type="ECO:0000256" key="13">
    <source>
        <dbReference type="HAMAP-Rule" id="MF_01815"/>
    </source>
</evidence>
<protein>
    <recommendedName>
        <fullName evidence="3 13">Beta-ketoacyl-[acyl-carrier-protein] synthase III</fullName>
        <shortName evidence="13">Beta-ketoacyl-ACP synthase III</shortName>
        <shortName evidence="13">KAS III</shortName>
        <ecNumber evidence="3 13">2.3.1.180</ecNumber>
    </recommendedName>
    <alternativeName>
        <fullName evidence="13">3-oxoacyl-[acyl-carrier-protein] synthase 3</fullName>
    </alternativeName>
    <alternativeName>
        <fullName evidence="13">3-oxoacyl-[acyl-carrier-protein] synthase III</fullName>
    </alternativeName>
</protein>
<dbReference type="InterPro" id="IPR013747">
    <property type="entry name" value="ACP_syn_III_C"/>
</dbReference>
<evidence type="ECO:0000256" key="11">
    <source>
        <dbReference type="ARBA" id="ARBA00023315"/>
    </source>
</evidence>
<comment type="catalytic activity">
    <reaction evidence="12">
        <text>malonyl-[ACP] + acetyl-CoA + H(+) = 3-oxobutanoyl-[ACP] + CO2 + CoA</text>
        <dbReference type="Rhea" id="RHEA:12080"/>
        <dbReference type="Rhea" id="RHEA-COMP:9623"/>
        <dbReference type="Rhea" id="RHEA-COMP:9625"/>
        <dbReference type="ChEBI" id="CHEBI:15378"/>
        <dbReference type="ChEBI" id="CHEBI:16526"/>
        <dbReference type="ChEBI" id="CHEBI:57287"/>
        <dbReference type="ChEBI" id="CHEBI:57288"/>
        <dbReference type="ChEBI" id="CHEBI:78449"/>
        <dbReference type="ChEBI" id="CHEBI:78450"/>
        <dbReference type="EC" id="2.3.1.180"/>
    </reaction>
    <physiologicalReaction direction="left-to-right" evidence="12">
        <dbReference type="Rhea" id="RHEA:12081"/>
    </physiologicalReaction>
</comment>
<dbReference type="GO" id="GO:0004315">
    <property type="term" value="F:3-oxoacyl-[acyl-carrier-protein] synthase activity"/>
    <property type="evidence" value="ECO:0007669"/>
    <property type="project" value="InterPro"/>
</dbReference>
<gene>
    <name evidence="13 16" type="primary">fabH</name>
    <name evidence="16" type="ORF">GS399_08815</name>
</gene>
<feature type="active site" evidence="13">
    <location>
        <position position="286"/>
    </location>
</feature>
<feature type="active site" evidence="13">
    <location>
        <position position="116"/>
    </location>
</feature>
<evidence type="ECO:0000256" key="7">
    <source>
        <dbReference type="ARBA" id="ARBA00022832"/>
    </source>
</evidence>
<dbReference type="Gene3D" id="3.40.47.10">
    <property type="match status" value="1"/>
</dbReference>
<evidence type="ECO:0000256" key="10">
    <source>
        <dbReference type="ARBA" id="ARBA00023268"/>
    </source>
</evidence>
<dbReference type="FunFam" id="3.40.47.10:FF:000004">
    <property type="entry name" value="3-oxoacyl-[acyl-carrier-protein] synthase 3"/>
    <property type="match status" value="1"/>
</dbReference>
<evidence type="ECO:0000256" key="9">
    <source>
        <dbReference type="ARBA" id="ARBA00023160"/>
    </source>
</evidence>
<dbReference type="GO" id="GO:0044550">
    <property type="term" value="P:secondary metabolite biosynthetic process"/>
    <property type="evidence" value="ECO:0007669"/>
    <property type="project" value="TreeGrafter"/>
</dbReference>
<feature type="region of interest" description="ACP-binding" evidence="13">
    <location>
        <begin position="257"/>
        <end position="261"/>
    </location>
</feature>
<dbReference type="EC" id="2.3.1.180" evidence="3 13"/>
<dbReference type="PANTHER" id="PTHR34069">
    <property type="entry name" value="3-OXOACYL-[ACYL-CARRIER-PROTEIN] SYNTHASE 3"/>
    <property type="match status" value="1"/>
</dbReference>
<comment type="subunit">
    <text evidence="13">Homodimer.</text>
</comment>
<organism evidence="16 17">
    <name type="scientific">Hufsiella arboris</name>
    <dbReference type="NCBI Taxonomy" id="2695275"/>
    <lineage>
        <taxon>Bacteria</taxon>
        <taxon>Pseudomonadati</taxon>
        <taxon>Bacteroidota</taxon>
        <taxon>Sphingobacteriia</taxon>
        <taxon>Sphingobacteriales</taxon>
        <taxon>Sphingobacteriaceae</taxon>
        <taxon>Hufsiella</taxon>
    </lineage>
</organism>
<comment type="caution">
    <text evidence="16">The sequence shown here is derived from an EMBL/GenBank/DDBJ whole genome shotgun (WGS) entry which is preliminary data.</text>
</comment>
<evidence type="ECO:0000256" key="6">
    <source>
        <dbReference type="ARBA" id="ARBA00022679"/>
    </source>
</evidence>
<comment type="pathway">
    <text evidence="1 13">Lipid metabolism; fatty acid biosynthesis.</text>
</comment>
<evidence type="ECO:0000256" key="4">
    <source>
        <dbReference type="ARBA" id="ARBA00022490"/>
    </source>
</evidence>
<dbReference type="Pfam" id="PF08545">
    <property type="entry name" value="ACP_syn_III"/>
    <property type="match status" value="1"/>
</dbReference>
<evidence type="ECO:0000259" key="14">
    <source>
        <dbReference type="Pfam" id="PF08541"/>
    </source>
</evidence>
<dbReference type="InterPro" id="IPR016039">
    <property type="entry name" value="Thiolase-like"/>
</dbReference>
<evidence type="ECO:0000256" key="1">
    <source>
        <dbReference type="ARBA" id="ARBA00005194"/>
    </source>
</evidence>
<accession>A0A7K1YAC4</accession>
<keyword evidence="6 13" id="KW-0808">Transferase</keyword>
<comment type="domain">
    <text evidence="13">The last Arg residue of the ACP-binding site is essential for the weak association between ACP/AcpP and FabH.</text>
</comment>
<keyword evidence="4 13" id="KW-0963">Cytoplasm</keyword>
<keyword evidence="7 13" id="KW-0276">Fatty acid metabolism</keyword>
<feature type="active site" evidence="13">
    <location>
        <position position="256"/>
    </location>
</feature>
<dbReference type="HAMAP" id="MF_01815">
    <property type="entry name" value="FabH"/>
    <property type="match status" value="1"/>
</dbReference>
<dbReference type="GO" id="GO:0006633">
    <property type="term" value="P:fatty acid biosynthetic process"/>
    <property type="evidence" value="ECO:0007669"/>
    <property type="project" value="UniProtKB-UniRule"/>
</dbReference>
<keyword evidence="17" id="KW-1185">Reference proteome</keyword>
<dbReference type="SUPFAM" id="SSF53901">
    <property type="entry name" value="Thiolase-like"/>
    <property type="match status" value="1"/>
</dbReference>
<dbReference type="Pfam" id="PF08541">
    <property type="entry name" value="ACP_syn_III_C"/>
    <property type="match status" value="1"/>
</dbReference>
<evidence type="ECO:0000256" key="8">
    <source>
        <dbReference type="ARBA" id="ARBA00023098"/>
    </source>
</evidence>
<dbReference type="AlphaFoldDB" id="A0A7K1YAC4"/>
<comment type="function">
    <text evidence="13">Catalyzes the condensation reaction of fatty acid synthesis by the addition to an acyl acceptor of two carbons from malonyl-ACP. Catalyzes the first condensation reaction which initiates fatty acid synthesis and may therefore play a role in governing the total rate of fatty acid production. Possesses both acetoacetyl-ACP synthase and acetyl transacylase activities. Its substrate specificity determines the biosynthesis of branched-chain and/or straight-chain of fatty acids.</text>
</comment>
<evidence type="ECO:0000259" key="15">
    <source>
        <dbReference type="Pfam" id="PF08545"/>
    </source>
</evidence>
<keyword evidence="8 13" id="KW-0443">Lipid metabolism</keyword>
<dbReference type="Proteomes" id="UP000466586">
    <property type="component" value="Unassembled WGS sequence"/>
</dbReference>
<dbReference type="InterPro" id="IPR004655">
    <property type="entry name" value="FabH"/>
</dbReference>
<keyword evidence="5 13" id="KW-0444">Lipid biosynthesis</keyword>
<evidence type="ECO:0000256" key="3">
    <source>
        <dbReference type="ARBA" id="ARBA00012333"/>
    </source>
</evidence>
<dbReference type="UniPathway" id="UPA00094"/>
<comment type="similarity">
    <text evidence="2 13">Belongs to the thiolase-like superfamily. FabH family.</text>
</comment>
<proteinExistence type="inferred from homology"/>
<sequence length="329" mass="35685">MQKIHAAITAVGGYVPEYVLTNHELETMVETNDEWITSRTGIKERRILKGAGLATSDMAVPAVNDLLQKRGITAEEIDLIIFCTVTPDMTFPATANILADKVGAKNAWGFDLSAACSGFVFGLTTAAQFIESGMHKKVLLVAGDKMSAIVDYQDRKNCIIFGDGCGAVLLEPNTDGFGVIDSVLKSDGSGKNLLHMKAGGSLKPASHESVDAREHFIFQEGQSVFKFAVTNMADVAAEVMDRNGLTSNDIAWLVPHQANKRIIDATANRCGVSSDKVMINIDRFGNTTNGTIPLCLWEWEKRLKKGDNLILAAFGGGFTWGSIYLKWAY</sequence>
<evidence type="ECO:0000313" key="17">
    <source>
        <dbReference type="Proteomes" id="UP000466586"/>
    </source>
</evidence>
<feature type="domain" description="Beta-ketoacyl-[acyl-carrier-protein] synthase III C-terminal" evidence="14">
    <location>
        <begin position="240"/>
        <end position="327"/>
    </location>
</feature>
<dbReference type="NCBIfam" id="TIGR00747">
    <property type="entry name" value="fabH"/>
    <property type="match status" value="1"/>
</dbReference>
<dbReference type="InterPro" id="IPR013751">
    <property type="entry name" value="ACP_syn_III_N"/>
</dbReference>
<dbReference type="CDD" id="cd00830">
    <property type="entry name" value="KAS_III"/>
    <property type="match status" value="1"/>
</dbReference>